<dbReference type="GO" id="GO:0008820">
    <property type="term" value="F:cobinamide phosphate guanylyltransferase activity"/>
    <property type="evidence" value="ECO:0007669"/>
    <property type="project" value="UniProtKB-EC"/>
</dbReference>
<comment type="catalytic activity">
    <reaction evidence="2">
        <text>adenosylcob(III)inamide phosphate + GTP + H(+) = adenosylcob(III)inamide-GDP + diphosphate</text>
        <dbReference type="Rhea" id="RHEA:22712"/>
        <dbReference type="ChEBI" id="CHEBI:15378"/>
        <dbReference type="ChEBI" id="CHEBI:33019"/>
        <dbReference type="ChEBI" id="CHEBI:37565"/>
        <dbReference type="ChEBI" id="CHEBI:58502"/>
        <dbReference type="ChEBI" id="CHEBI:60487"/>
        <dbReference type="EC" id="2.7.7.62"/>
    </reaction>
</comment>
<evidence type="ECO:0000256" key="18">
    <source>
        <dbReference type="PIRSR" id="PIRSR006135-1"/>
    </source>
</evidence>
<sequence length="173" mass="19678">MIYLITGGERSGKSSYAQRLALELSSSPVYVATARRWDSDFEKRIERHQGERDERWTSIEEEKELGNLELGNRVVVIDCVTLWLTNFFVDTKNNIEESLLQAKAVFEKIKSIDGTFIFITNEIGMGVHAGTEVGRKFVELQGWMNQYLAQNAHEVILMVSGIPVKIKTSHEQA</sequence>
<keyword evidence="14" id="KW-0067">ATP-binding</keyword>
<evidence type="ECO:0000256" key="12">
    <source>
        <dbReference type="ARBA" id="ARBA00022741"/>
    </source>
</evidence>
<dbReference type="RefSeq" id="WP_145673316.1">
    <property type="nucleotide sequence ID" value="NZ_VIWO01000009.1"/>
</dbReference>
<evidence type="ECO:0000256" key="16">
    <source>
        <dbReference type="ARBA" id="ARBA00029570"/>
    </source>
</evidence>
<evidence type="ECO:0000256" key="6">
    <source>
        <dbReference type="ARBA" id="ARBA00005159"/>
    </source>
</evidence>
<name>A0A561PB59_9BACT</name>
<keyword evidence="12 19" id="KW-0547">Nucleotide-binding</keyword>
<evidence type="ECO:0000256" key="17">
    <source>
        <dbReference type="ARBA" id="ARBA00030571"/>
    </source>
</evidence>
<evidence type="ECO:0000256" key="4">
    <source>
        <dbReference type="ARBA" id="ARBA00003889"/>
    </source>
</evidence>
<dbReference type="GO" id="GO:0005524">
    <property type="term" value="F:ATP binding"/>
    <property type="evidence" value="ECO:0007669"/>
    <property type="project" value="UniProtKB-KW"/>
</dbReference>
<dbReference type="Gene3D" id="3.40.50.300">
    <property type="entry name" value="P-loop containing nucleotide triphosphate hydrolases"/>
    <property type="match status" value="1"/>
</dbReference>
<dbReference type="PANTHER" id="PTHR34848:SF1">
    <property type="entry name" value="BIFUNCTIONAL ADENOSYLCOBALAMIN BIOSYNTHESIS PROTEIN COBU"/>
    <property type="match status" value="1"/>
</dbReference>
<comment type="pathway">
    <text evidence="5">Cofactor biosynthesis; adenosylcobalamin biosynthesis; adenosylcobalamin from cob(II)yrinate a,c-diamide: step 6/7.</text>
</comment>
<evidence type="ECO:0000256" key="15">
    <source>
        <dbReference type="ARBA" id="ARBA00023134"/>
    </source>
</evidence>
<evidence type="ECO:0000313" key="20">
    <source>
        <dbReference type="EMBL" id="TWF35308.1"/>
    </source>
</evidence>
<evidence type="ECO:0000256" key="8">
    <source>
        <dbReference type="ARBA" id="ARBA00012016"/>
    </source>
</evidence>
<dbReference type="EMBL" id="VIWO01000009">
    <property type="protein sequence ID" value="TWF35308.1"/>
    <property type="molecule type" value="Genomic_DNA"/>
</dbReference>
<dbReference type="PANTHER" id="PTHR34848">
    <property type="match status" value="1"/>
</dbReference>
<dbReference type="AlphaFoldDB" id="A0A561PB59"/>
<gene>
    <name evidence="20" type="ORF">FHW36_10997</name>
</gene>
<dbReference type="PIRSF" id="PIRSF006135">
    <property type="entry name" value="CobU"/>
    <property type="match status" value="1"/>
</dbReference>
<keyword evidence="15 19" id="KW-0342">GTP-binding</keyword>
<comment type="function">
    <text evidence="4">Catalyzes ATP-dependent phosphorylation of adenosylcobinamide and addition of GMP to adenosylcobinamide phosphate.</text>
</comment>
<keyword evidence="10" id="KW-0169">Cobalamin biosynthesis</keyword>
<evidence type="ECO:0000256" key="14">
    <source>
        <dbReference type="ARBA" id="ARBA00022840"/>
    </source>
</evidence>
<dbReference type="EC" id="2.7.1.156" evidence="8"/>
<organism evidence="20 21">
    <name type="scientific">Chitinophaga polysaccharea</name>
    <dbReference type="NCBI Taxonomy" id="1293035"/>
    <lineage>
        <taxon>Bacteria</taxon>
        <taxon>Pseudomonadati</taxon>
        <taxon>Bacteroidota</taxon>
        <taxon>Chitinophagia</taxon>
        <taxon>Chitinophagales</taxon>
        <taxon>Chitinophagaceae</taxon>
        <taxon>Chitinophaga</taxon>
    </lineage>
</organism>
<comment type="caution">
    <text evidence="20">The sequence shown here is derived from an EMBL/GenBank/DDBJ whole genome shotgun (WGS) entry which is preliminary data.</text>
</comment>
<evidence type="ECO:0000256" key="19">
    <source>
        <dbReference type="PIRSR" id="PIRSR006135-2"/>
    </source>
</evidence>
<evidence type="ECO:0000256" key="1">
    <source>
        <dbReference type="ARBA" id="ARBA00000312"/>
    </source>
</evidence>
<evidence type="ECO:0000256" key="2">
    <source>
        <dbReference type="ARBA" id="ARBA00000711"/>
    </source>
</evidence>
<comment type="similarity">
    <text evidence="7">Belongs to the CobU/CobP family.</text>
</comment>
<feature type="binding site" evidence="19">
    <location>
        <begin position="7"/>
        <end position="14"/>
    </location>
    <ligand>
        <name>GTP</name>
        <dbReference type="ChEBI" id="CHEBI:37565"/>
    </ligand>
</feature>
<evidence type="ECO:0000256" key="11">
    <source>
        <dbReference type="ARBA" id="ARBA00022679"/>
    </source>
</evidence>
<reference evidence="20 21" key="1">
    <citation type="submission" date="2019-06" db="EMBL/GenBank/DDBJ databases">
        <title>Sorghum-associated microbial communities from plants grown in Nebraska, USA.</title>
        <authorList>
            <person name="Schachtman D."/>
        </authorList>
    </citation>
    <scope>NUCLEOTIDE SEQUENCE [LARGE SCALE GENOMIC DNA]</scope>
    <source>
        <strain evidence="20 21">1209</strain>
    </source>
</reference>
<feature type="binding site" evidence="19">
    <location>
        <begin position="32"/>
        <end position="34"/>
    </location>
    <ligand>
        <name>GTP</name>
        <dbReference type="ChEBI" id="CHEBI:37565"/>
    </ligand>
</feature>
<accession>A0A561PB59</accession>
<dbReference type="InterPro" id="IPR003203">
    <property type="entry name" value="CobU/CobP"/>
</dbReference>
<evidence type="ECO:0000256" key="13">
    <source>
        <dbReference type="ARBA" id="ARBA00022777"/>
    </source>
</evidence>
<evidence type="ECO:0000313" key="21">
    <source>
        <dbReference type="Proteomes" id="UP000320811"/>
    </source>
</evidence>
<protein>
    <recommendedName>
        <fullName evidence="16">Adenosylcobinamide kinase</fullName>
        <ecNumber evidence="8">2.7.1.156</ecNumber>
        <ecNumber evidence="9">2.7.7.62</ecNumber>
    </recommendedName>
    <alternativeName>
        <fullName evidence="17">Adenosylcobinamide-phosphate guanylyltransferase</fullName>
    </alternativeName>
</protein>
<dbReference type="NCBIfam" id="NF004469">
    <property type="entry name" value="PRK05800.1"/>
    <property type="match status" value="1"/>
</dbReference>
<dbReference type="EC" id="2.7.7.62" evidence="9"/>
<dbReference type="GO" id="GO:0009236">
    <property type="term" value="P:cobalamin biosynthetic process"/>
    <property type="evidence" value="ECO:0007669"/>
    <property type="project" value="UniProtKB-UniPathway"/>
</dbReference>
<dbReference type="InterPro" id="IPR027417">
    <property type="entry name" value="P-loop_NTPase"/>
</dbReference>
<feature type="binding site" evidence="19">
    <location>
        <position position="78"/>
    </location>
    <ligand>
        <name>GTP</name>
        <dbReference type="ChEBI" id="CHEBI:37565"/>
    </ligand>
</feature>
<comment type="catalytic activity">
    <reaction evidence="3">
        <text>adenosylcob(III)inamide + GTP = adenosylcob(III)inamide phosphate + GDP + H(+)</text>
        <dbReference type="Rhea" id="RHEA:15765"/>
        <dbReference type="ChEBI" id="CHEBI:2480"/>
        <dbReference type="ChEBI" id="CHEBI:15378"/>
        <dbReference type="ChEBI" id="CHEBI:37565"/>
        <dbReference type="ChEBI" id="CHEBI:58189"/>
        <dbReference type="ChEBI" id="CHEBI:58502"/>
        <dbReference type="EC" id="2.7.1.156"/>
    </reaction>
</comment>
<keyword evidence="13 20" id="KW-0418">Kinase</keyword>
<evidence type="ECO:0000256" key="9">
    <source>
        <dbReference type="ARBA" id="ARBA00012523"/>
    </source>
</evidence>
<dbReference type="CDD" id="cd00544">
    <property type="entry name" value="CobU"/>
    <property type="match status" value="1"/>
</dbReference>
<dbReference type="GO" id="GO:0043752">
    <property type="term" value="F:adenosylcobinamide kinase activity"/>
    <property type="evidence" value="ECO:0007669"/>
    <property type="project" value="UniProtKB-EC"/>
</dbReference>
<comment type="catalytic activity">
    <reaction evidence="1">
        <text>adenosylcob(III)inamide + ATP = adenosylcob(III)inamide phosphate + ADP + H(+)</text>
        <dbReference type="Rhea" id="RHEA:15769"/>
        <dbReference type="ChEBI" id="CHEBI:2480"/>
        <dbReference type="ChEBI" id="CHEBI:15378"/>
        <dbReference type="ChEBI" id="CHEBI:30616"/>
        <dbReference type="ChEBI" id="CHEBI:58502"/>
        <dbReference type="ChEBI" id="CHEBI:456216"/>
        <dbReference type="EC" id="2.7.1.156"/>
    </reaction>
</comment>
<comment type="pathway">
    <text evidence="6">Cofactor biosynthesis; adenosylcobalamin biosynthesis; adenosylcobalamin from cob(II)yrinate a,c-diamide: step 5/7.</text>
</comment>
<evidence type="ECO:0000256" key="5">
    <source>
        <dbReference type="ARBA" id="ARBA00004692"/>
    </source>
</evidence>
<dbReference type="Pfam" id="PF02283">
    <property type="entry name" value="CobU"/>
    <property type="match status" value="1"/>
</dbReference>
<keyword evidence="11 20" id="KW-0808">Transferase</keyword>
<dbReference type="OrthoDB" id="9799422at2"/>
<dbReference type="UniPathway" id="UPA00148">
    <property type="reaction ID" value="UER00236"/>
</dbReference>
<evidence type="ECO:0000256" key="7">
    <source>
        <dbReference type="ARBA" id="ARBA00007490"/>
    </source>
</evidence>
<dbReference type="Proteomes" id="UP000320811">
    <property type="component" value="Unassembled WGS sequence"/>
</dbReference>
<keyword evidence="20" id="KW-0548">Nucleotidyltransferase</keyword>
<evidence type="ECO:0000256" key="10">
    <source>
        <dbReference type="ARBA" id="ARBA00022573"/>
    </source>
</evidence>
<proteinExistence type="inferred from homology"/>
<dbReference type="SUPFAM" id="SSF52540">
    <property type="entry name" value="P-loop containing nucleoside triphosphate hydrolases"/>
    <property type="match status" value="1"/>
</dbReference>
<feature type="active site" description="GMP-histidine intermediate" evidence="18">
    <location>
        <position position="48"/>
    </location>
</feature>
<dbReference type="GO" id="GO:0005525">
    <property type="term" value="F:GTP binding"/>
    <property type="evidence" value="ECO:0007669"/>
    <property type="project" value="UniProtKB-KW"/>
</dbReference>
<keyword evidence="21" id="KW-1185">Reference proteome</keyword>
<evidence type="ECO:0000256" key="3">
    <source>
        <dbReference type="ARBA" id="ARBA00001522"/>
    </source>
</evidence>
<feature type="binding site" evidence="19">
    <location>
        <position position="60"/>
    </location>
    <ligand>
        <name>GTP</name>
        <dbReference type="ChEBI" id="CHEBI:37565"/>
    </ligand>
</feature>